<name>A0A4Z1CPL2_9ACTN</name>
<sequence length="310" mass="33616">MDRLDRYGLTGRLNPDDEEAEDRDVEAGTRLLLLRGYCPPRVEPYVDFEFVLRSGEVLHLQHELRSVPRQMWAVVEVGALGSGSGTFFFDYRLVHGVPDVGPLRVGDYHPSLAKSVCSDSVCRFLLTALDISGEHLLDSDAAMSFLQRAHRHGLPPGVIPSPWVNEDGDYPKRGFAERLLAGMAPSPQGVRHGTDRAEPRRRLIKTFADAEQYASEYMRYLGFPDAIPTPPGADGGVDVVSAEAIAQVKMEGIATGRPVVQAIAGVASLEGKKALVFSLAGYTAQALEWADLAGIACLEFGVDGSIEPAN</sequence>
<comment type="caution">
    <text evidence="3">The sequence shown here is derived from an EMBL/GenBank/DDBJ whole genome shotgun (WGS) entry which is preliminary data.</text>
</comment>
<dbReference type="InterPro" id="IPR007560">
    <property type="entry name" value="Restrct_endonuc_IV_Mrr"/>
</dbReference>
<organism evidence="3 4">
    <name type="scientific">Nocardioides eburneiflavus</name>
    <dbReference type="NCBI Taxonomy" id="2518372"/>
    <lineage>
        <taxon>Bacteria</taxon>
        <taxon>Bacillati</taxon>
        <taxon>Actinomycetota</taxon>
        <taxon>Actinomycetes</taxon>
        <taxon>Propionibacteriales</taxon>
        <taxon>Nocardioidaceae</taxon>
        <taxon>Nocardioides</taxon>
    </lineage>
</organism>
<evidence type="ECO:0000313" key="3">
    <source>
        <dbReference type="EMBL" id="TGN66912.1"/>
    </source>
</evidence>
<reference evidence="3 4" key="1">
    <citation type="submission" date="2019-04" db="EMBL/GenBank/DDBJ databases">
        <title>Three New Species of Nocardioides, Nocardioides euryhalodurans sp. nov., Nocardioides seonyuensis sp. nov. and Nocardioides eburneoflavus sp. nov. Isolated from Soil.</title>
        <authorList>
            <person name="Roh S.G."/>
            <person name="Lee C."/>
            <person name="Kim M.-K."/>
            <person name="Kim S.B."/>
        </authorList>
    </citation>
    <scope>NUCLEOTIDE SEQUENCE [LARGE SCALE GENOMIC DNA]</scope>
    <source>
        <strain evidence="3 4">MMS17-SY213</strain>
    </source>
</reference>
<dbReference type="AlphaFoldDB" id="A0A4Z1CPL2"/>
<keyword evidence="3" id="KW-0540">Nuclease</keyword>
<proteinExistence type="predicted"/>
<accession>A0A4Z1CPL2</accession>
<keyword evidence="3" id="KW-0378">Hydrolase</keyword>
<dbReference type="EMBL" id="SRRO01000001">
    <property type="protein sequence ID" value="TGN66912.1"/>
    <property type="molecule type" value="Genomic_DNA"/>
</dbReference>
<dbReference type="GO" id="GO:0009307">
    <property type="term" value="P:DNA restriction-modification system"/>
    <property type="evidence" value="ECO:0007669"/>
    <property type="project" value="InterPro"/>
</dbReference>
<evidence type="ECO:0000256" key="1">
    <source>
        <dbReference type="SAM" id="MobiDB-lite"/>
    </source>
</evidence>
<dbReference type="Proteomes" id="UP000297496">
    <property type="component" value="Unassembled WGS sequence"/>
</dbReference>
<dbReference type="GO" id="GO:0003677">
    <property type="term" value="F:DNA binding"/>
    <property type="evidence" value="ECO:0007669"/>
    <property type="project" value="InterPro"/>
</dbReference>
<keyword evidence="3" id="KW-0255">Endonuclease</keyword>
<gene>
    <name evidence="3" type="ORF">EXE59_16580</name>
</gene>
<dbReference type="OrthoDB" id="3764233at2"/>
<dbReference type="GO" id="GO:0004519">
    <property type="term" value="F:endonuclease activity"/>
    <property type="evidence" value="ECO:0007669"/>
    <property type="project" value="UniProtKB-KW"/>
</dbReference>
<evidence type="ECO:0000259" key="2">
    <source>
        <dbReference type="Pfam" id="PF04471"/>
    </source>
</evidence>
<feature type="domain" description="Restriction endonuclease type IV Mrr" evidence="2">
    <location>
        <begin position="209"/>
        <end position="292"/>
    </location>
</feature>
<evidence type="ECO:0000313" key="4">
    <source>
        <dbReference type="Proteomes" id="UP000297496"/>
    </source>
</evidence>
<dbReference type="Pfam" id="PF04471">
    <property type="entry name" value="Mrr_cat"/>
    <property type="match status" value="1"/>
</dbReference>
<feature type="region of interest" description="Disordered" evidence="1">
    <location>
        <begin position="1"/>
        <end position="21"/>
    </location>
</feature>
<protein>
    <submittedName>
        <fullName evidence="3">Restriction endonuclease</fullName>
    </submittedName>
</protein>
<keyword evidence="4" id="KW-1185">Reference proteome</keyword>